<feature type="domain" description="Mechanosensitive ion channel MscS C-terminal" evidence="9">
    <location>
        <begin position="179"/>
        <end position="268"/>
    </location>
</feature>
<dbReference type="InterPro" id="IPR023408">
    <property type="entry name" value="MscS_beta-dom_sf"/>
</dbReference>
<dbReference type="SUPFAM" id="SSF50182">
    <property type="entry name" value="Sm-like ribonucleoproteins"/>
    <property type="match status" value="1"/>
</dbReference>
<keyword evidence="12" id="KW-1185">Reference proteome</keyword>
<comment type="similarity">
    <text evidence="2">Belongs to the MscS (TC 1.A.23) family.</text>
</comment>
<evidence type="ECO:0000313" key="12">
    <source>
        <dbReference type="Proteomes" id="UP000239907"/>
    </source>
</evidence>
<feature type="transmembrane region" description="Helical" evidence="7">
    <location>
        <begin position="12"/>
        <end position="33"/>
    </location>
</feature>
<evidence type="ECO:0008006" key="13">
    <source>
        <dbReference type="Google" id="ProtNLM"/>
    </source>
</evidence>
<evidence type="ECO:0000256" key="3">
    <source>
        <dbReference type="ARBA" id="ARBA00022475"/>
    </source>
</evidence>
<keyword evidence="4 7" id="KW-0812">Transmembrane</keyword>
<dbReference type="GO" id="GO:0005886">
    <property type="term" value="C:plasma membrane"/>
    <property type="evidence" value="ECO:0007669"/>
    <property type="project" value="UniProtKB-SubCell"/>
</dbReference>
<evidence type="ECO:0000256" key="1">
    <source>
        <dbReference type="ARBA" id="ARBA00004651"/>
    </source>
</evidence>
<dbReference type="InterPro" id="IPR006685">
    <property type="entry name" value="MscS_channel_2nd"/>
</dbReference>
<dbReference type="Pfam" id="PF21088">
    <property type="entry name" value="MS_channel_1st"/>
    <property type="match status" value="1"/>
</dbReference>
<proteinExistence type="inferred from homology"/>
<reference evidence="11 12" key="1">
    <citation type="submission" date="2016-12" db="EMBL/GenBank/DDBJ databases">
        <title>Study of bacterial adaptation to deep sea.</title>
        <authorList>
            <person name="Song J."/>
            <person name="Yoshizawa S."/>
            <person name="Kogure K."/>
        </authorList>
    </citation>
    <scope>NUCLEOTIDE SEQUENCE [LARGE SCALE GENOMIC DNA]</scope>
    <source>
        <strain evidence="11 12">SAORIC-165</strain>
    </source>
</reference>
<keyword evidence="3" id="KW-1003">Cell membrane</keyword>
<comment type="caution">
    <text evidence="11">The sequence shown here is derived from an EMBL/GenBank/DDBJ whole genome shotgun (WGS) entry which is preliminary data.</text>
</comment>
<dbReference type="InterPro" id="IPR049142">
    <property type="entry name" value="MS_channel_1st"/>
</dbReference>
<dbReference type="Proteomes" id="UP000239907">
    <property type="component" value="Unassembled WGS sequence"/>
</dbReference>
<dbReference type="InterPro" id="IPR011014">
    <property type="entry name" value="MscS_channel_TM-2"/>
</dbReference>
<dbReference type="SUPFAM" id="SSF82861">
    <property type="entry name" value="Mechanosensitive channel protein MscS (YggB), transmembrane region"/>
    <property type="match status" value="1"/>
</dbReference>
<dbReference type="EMBL" id="MQWA01000001">
    <property type="protein sequence ID" value="PQJ28701.1"/>
    <property type="molecule type" value="Genomic_DNA"/>
</dbReference>
<evidence type="ECO:0000256" key="7">
    <source>
        <dbReference type="SAM" id="Phobius"/>
    </source>
</evidence>
<organism evidence="11 12">
    <name type="scientific">Rubritalea profundi</name>
    <dbReference type="NCBI Taxonomy" id="1658618"/>
    <lineage>
        <taxon>Bacteria</taxon>
        <taxon>Pseudomonadati</taxon>
        <taxon>Verrucomicrobiota</taxon>
        <taxon>Verrucomicrobiia</taxon>
        <taxon>Verrucomicrobiales</taxon>
        <taxon>Rubritaleaceae</taxon>
        <taxon>Rubritalea</taxon>
    </lineage>
</organism>
<dbReference type="InterPro" id="IPR010920">
    <property type="entry name" value="LSM_dom_sf"/>
</dbReference>
<dbReference type="InterPro" id="IPR045275">
    <property type="entry name" value="MscS_archaea/bacteria_type"/>
</dbReference>
<evidence type="ECO:0000256" key="6">
    <source>
        <dbReference type="ARBA" id="ARBA00023136"/>
    </source>
</evidence>
<dbReference type="AlphaFoldDB" id="A0A2S7U2Q1"/>
<gene>
    <name evidence="11" type="ORF">BSZ32_09430</name>
</gene>
<feature type="domain" description="Mechanosensitive ion channel transmembrane helices 2/3" evidence="10">
    <location>
        <begin position="61"/>
        <end position="98"/>
    </location>
</feature>
<dbReference type="RefSeq" id="WP_105043197.1">
    <property type="nucleotide sequence ID" value="NZ_MQWA01000001.1"/>
</dbReference>
<dbReference type="PANTHER" id="PTHR30221:SF1">
    <property type="entry name" value="SMALL-CONDUCTANCE MECHANOSENSITIVE CHANNEL"/>
    <property type="match status" value="1"/>
</dbReference>
<evidence type="ECO:0000313" key="11">
    <source>
        <dbReference type="EMBL" id="PQJ28701.1"/>
    </source>
</evidence>
<keyword evidence="6 7" id="KW-0472">Membrane</keyword>
<dbReference type="Gene3D" id="3.30.70.100">
    <property type="match status" value="1"/>
</dbReference>
<evidence type="ECO:0000259" key="9">
    <source>
        <dbReference type="Pfam" id="PF21082"/>
    </source>
</evidence>
<dbReference type="InterPro" id="IPR011066">
    <property type="entry name" value="MscS_channel_C_sf"/>
</dbReference>
<feature type="transmembrane region" description="Helical" evidence="7">
    <location>
        <begin position="54"/>
        <end position="72"/>
    </location>
</feature>
<feature type="domain" description="Mechanosensitive ion channel MscS" evidence="8">
    <location>
        <begin position="100"/>
        <end position="171"/>
    </location>
</feature>
<dbReference type="Gene3D" id="2.30.30.60">
    <property type="match status" value="1"/>
</dbReference>
<feature type="transmembrane region" description="Helical" evidence="7">
    <location>
        <begin position="78"/>
        <end position="97"/>
    </location>
</feature>
<comment type="subcellular location">
    <subcellularLocation>
        <location evidence="1">Cell membrane</location>
        <topology evidence="1">Multi-pass membrane protein</topology>
    </subcellularLocation>
</comment>
<dbReference type="Pfam" id="PF21082">
    <property type="entry name" value="MS_channel_3rd"/>
    <property type="match status" value="1"/>
</dbReference>
<dbReference type="Pfam" id="PF00924">
    <property type="entry name" value="MS_channel_2nd"/>
    <property type="match status" value="1"/>
</dbReference>
<dbReference type="OrthoDB" id="9809206at2"/>
<name>A0A2S7U2Q1_9BACT</name>
<evidence type="ECO:0000256" key="2">
    <source>
        <dbReference type="ARBA" id="ARBA00008017"/>
    </source>
</evidence>
<evidence type="ECO:0000256" key="5">
    <source>
        <dbReference type="ARBA" id="ARBA00022989"/>
    </source>
</evidence>
<evidence type="ECO:0000259" key="10">
    <source>
        <dbReference type="Pfam" id="PF21088"/>
    </source>
</evidence>
<sequence length="282" mass="31890">MPESWESINVWYRSGAIFVAGIFAHLFFKLFVLKGLERLSDATTNDLDDRLVYFIKRFHVIVLTFAVFLLLLQNHGIAITPFLASAGIAGIAIGLAAKETLSDVLSGIFLIADRPIRIGDRIKIERPGKHWGGWGDVTEIGLRRTQIRNSDGIILDYPNSVLANSVITNFSYLDKPVRVRVRFQVNYDADLDQVERVAKEAINATPTVMPNTADIVVRGVWDDDRGHQLSGVLVEGRYFIEDVRDRTRIRSQVLRNIIQHLNAAKIRFATQRMRISSEEENS</sequence>
<evidence type="ECO:0000256" key="4">
    <source>
        <dbReference type="ARBA" id="ARBA00022692"/>
    </source>
</evidence>
<keyword evidence="5 7" id="KW-1133">Transmembrane helix</keyword>
<dbReference type="SUPFAM" id="SSF82689">
    <property type="entry name" value="Mechanosensitive channel protein MscS (YggB), C-terminal domain"/>
    <property type="match status" value="1"/>
</dbReference>
<dbReference type="InterPro" id="IPR049278">
    <property type="entry name" value="MS_channel_C"/>
</dbReference>
<dbReference type="Gene3D" id="1.10.287.1260">
    <property type="match status" value="1"/>
</dbReference>
<dbReference type="GO" id="GO:0008381">
    <property type="term" value="F:mechanosensitive monoatomic ion channel activity"/>
    <property type="evidence" value="ECO:0007669"/>
    <property type="project" value="InterPro"/>
</dbReference>
<accession>A0A2S7U2Q1</accession>
<protein>
    <recommendedName>
        <fullName evidence="13">Mechanosensitive ion channel protein MscS</fullName>
    </recommendedName>
</protein>
<evidence type="ECO:0000259" key="8">
    <source>
        <dbReference type="Pfam" id="PF00924"/>
    </source>
</evidence>
<dbReference type="PANTHER" id="PTHR30221">
    <property type="entry name" value="SMALL-CONDUCTANCE MECHANOSENSITIVE CHANNEL"/>
    <property type="match status" value="1"/>
</dbReference>